<reference evidence="8 9" key="1">
    <citation type="journal article" date="2019" name="Commun. Biol.">
        <title>The bagworm genome reveals a unique fibroin gene that provides high tensile strength.</title>
        <authorList>
            <person name="Kono N."/>
            <person name="Nakamura H."/>
            <person name="Ohtoshi R."/>
            <person name="Tomita M."/>
            <person name="Numata K."/>
            <person name="Arakawa K."/>
        </authorList>
    </citation>
    <scope>NUCLEOTIDE SEQUENCE [LARGE SCALE GENOMIC DNA]</scope>
</reference>
<dbReference type="STRING" id="151549.A0A4C1YV82"/>
<evidence type="ECO:0000256" key="2">
    <source>
        <dbReference type="ARBA" id="ARBA00006432"/>
    </source>
</evidence>
<feature type="region of interest" description="Disordered" evidence="5">
    <location>
        <begin position="333"/>
        <end position="354"/>
    </location>
</feature>
<evidence type="ECO:0000256" key="1">
    <source>
        <dbReference type="ARBA" id="ARBA00004275"/>
    </source>
</evidence>
<dbReference type="FunFam" id="3.30.300.30:FF:000007">
    <property type="entry name" value="4-coumarate--CoA ligase 2"/>
    <property type="match status" value="1"/>
</dbReference>
<dbReference type="InterPro" id="IPR042099">
    <property type="entry name" value="ANL_N_sf"/>
</dbReference>
<comment type="subcellular location">
    <subcellularLocation>
        <location evidence="1">Peroxisome</location>
    </subcellularLocation>
</comment>
<dbReference type="InterPro" id="IPR045851">
    <property type="entry name" value="AMP-bd_C_sf"/>
</dbReference>
<keyword evidence="4" id="KW-0576">Peroxisome</keyword>
<dbReference type="InterPro" id="IPR020845">
    <property type="entry name" value="AMP-binding_CS"/>
</dbReference>
<dbReference type="AlphaFoldDB" id="A0A4C1YV82"/>
<gene>
    <name evidence="8" type="primary">4CLL9</name>
    <name evidence="8" type="ORF">EVAR_44624_1</name>
</gene>
<dbReference type="EMBL" id="BGZK01001460">
    <property type="protein sequence ID" value="GBP80391.1"/>
    <property type="molecule type" value="Genomic_DNA"/>
</dbReference>
<dbReference type="OrthoDB" id="10253869at2759"/>
<dbReference type="PANTHER" id="PTHR24096">
    <property type="entry name" value="LONG-CHAIN-FATTY-ACID--COA LIGASE"/>
    <property type="match status" value="1"/>
</dbReference>
<dbReference type="SUPFAM" id="SSF56801">
    <property type="entry name" value="Acetyl-CoA synthetase-like"/>
    <property type="match status" value="1"/>
</dbReference>
<comment type="caution">
    <text evidence="8">The sequence shown here is derived from an EMBL/GenBank/DDBJ whole genome shotgun (WGS) entry which is preliminary data.</text>
</comment>
<dbReference type="GO" id="GO:0016405">
    <property type="term" value="F:CoA-ligase activity"/>
    <property type="evidence" value="ECO:0007669"/>
    <property type="project" value="TreeGrafter"/>
</dbReference>
<organism evidence="8 9">
    <name type="scientific">Eumeta variegata</name>
    <name type="common">Bagworm moth</name>
    <name type="synonym">Eumeta japonica</name>
    <dbReference type="NCBI Taxonomy" id="151549"/>
    <lineage>
        <taxon>Eukaryota</taxon>
        <taxon>Metazoa</taxon>
        <taxon>Ecdysozoa</taxon>
        <taxon>Arthropoda</taxon>
        <taxon>Hexapoda</taxon>
        <taxon>Insecta</taxon>
        <taxon>Pterygota</taxon>
        <taxon>Neoptera</taxon>
        <taxon>Endopterygota</taxon>
        <taxon>Lepidoptera</taxon>
        <taxon>Glossata</taxon>
        <taxon>Ditrysia</taxon>
        <taxon>Tineoidea</taxon>
        <taxon>Psychidae</taxon>
        <taxon>Oiketicinae</taxon>
        <taxon>Eumeta</taxon>
    </lineage>
</organism>
<evidence type="ECO:0000313" key="8">
    <source>
        <dbReference type="EMBL" id="GBP80391.1"/>
    </source>
</evidence>
<dbReference type="Gene3D" id="3.30.300.30">
    <property type="match status" value="1"/>
</dbReference>
<evidence type="ECO:0000256" key="5">
    <source>
        <dbReference type="SAM" id="MobiDB-lite"/>
    </source>
</evidence>
<sequence>MLASKYYIRGDQEFKVPAHLNFGQYMIQCLRKTDKQVKALINGETGEETTYGEFLQTVADVAVSLTELGVGHGHTVAICSERNNKFVATTLAVICTGATYTPLDVGSGRSIVRHKFEITRPSYVICSKLFWEEYEEILRAFDCIKHYITFDEVLEDATPFRDLVNRNVDVDAFEAAEVNGAASAAMVLYSSGTTGPPKGVMLTHLNLLVSCNPTNFCDSSVKVLCNTGQWYHNYDSMGAFVCLSTGKTLVFVSRFAGEDVMLKTIEKYKVEMFLGVPVAILGLTKCPILDQFDLSSLKYIYSRSTYLHTNTIKELKKRLPKLKHVLIGYGMTEAGEPTSESRGPKGPKLGSVGTPSPGTIIKIVDVNTREPLGPHQTGEICVKGPALMKGYIGIPREQYLDEQGFLKTGDLGYYDDDRYVYILDRMKDVIKYMGFQVSPAELEAVLQQHDAVKEAGVVGRPDEEYGELPAAFVVKQPDSTVTEQELVNFVASEVSPYMQLRGGLKFVRALPRNERGKLLRRELKEMLNHA</sequence>
<evidence type="ECO:0000313" key="9">
    <source>
        <dbReference type="Proteomes" id="UP000299102"/>
    </source>
</evidence>
<dbReference type="Proteomes" id="UP000299102">
    <property type="component" value="Unassembled WGS sequence"/>
</dbReference>
<dbReference type="Pfam" id="PF13193">
    <property type="entry name" value="AMP-binding_C"/>
    <property type="match status" value="1"/>
</dbReference>
<keyword evidence="9" id="KW-1185">Reference proteome</keyword>
<dbReference type="InterPro" id="IPR000873">
    <property type="entry name" value="AMP-dep_synth/lig_dom"/>
</dbReference>
<dbReference type="PANTHER" id="PTHR24096:SF149">
    <property type="entry name" value="AMP-BINDING DOMAIN-CONTAINING PROTEIN-RELATED"/>
    <property type="match status" value="1"/>
</dbReference>
<feature type="domain" description="AMP-binding enzyme C-terminal" evidence="7">
    <location>
        <begin position="441"/>
        <end position="517"/>
    </location>
</feature>
<dbReference type="Pfam" id="PF00501">
    <property type="entry name" value="AMP-binding"/>
    <property type="match status" value="1"/>
</dbReference>
<evidence type="ECO:0000256" key="3">
    <source>
        <dbReference type="ARBA" id="ARBA00022598"/>
    </source>
</evidence>
<evidence type="ECO:0000259" key="7">
    <source>
        <dbReference type="Pfam" id="PF13193"/>
    </source>
</evidence>
<dbReference type="Gene3D" id="3.40.50.12780">
    <property type="entry name" value="N-terminal domain of ligase-like"/>
    <property type="match status" value="1"/>
</dbReference>
<evidence type="ECO:0000256" key="4">
    <source>
        <dbReference type="ARBA" id="ARBA00023140"/>
    </source>
</evidence>
<accession>A0A4C1YV82</accession>
<dbReference type="InterPro" id="IPR025110">
    <property type="entry name" value="AMP-bd_C"/>
</dbReference>
<dbReference type="GO" id="GO:0005777">
    <property type="term" value="C:peroxisome"/>
    <property type="evidence" value="ECO:0007669"/>
    <property type="project" value="UniProtKB-SubCell"/>
</dbReference>
<protein>
    <submittedName>
        <fullName evidence="8">4-coumarate--CoA ligase-like 9</fullName>
    </submittedName>
</protein>
<evidence type="ECO:0000259" key="6">
    <source>
        <dbReference type="Pfam" id="PF00501"/>
    </source>
</evidence>
<feature type="domain" description="AMP-dependent synthetase/ligase" evidence="6">
    <location>
        <begin position="38"/>
        <end position="391"/>
    </location>
</feature>
<proteinExistence type="inferred from homology"/>
<name>A0A4C1YV82_EUMVA</name>
<keyword evidence="3 8" id="KW-0436">Ligase</keyword>
<comment type="similarity">
    <text evidence="2">Belongs to the ATP-dependent AMP-binding enzyme family.</text>
</comment>
<dbReference type="PROSITE" id="PS00455">
    <property type="entry name" value="AMP_BINDING"/>
    <property type="match status" value="1"/>
</dbReference>